<protein>
    <recommendedName>
        <fullName evidence="4">Transmembrane protein 110</fullName>
    </recommendedName>
</protein>
<dbReference type="InParanoid" id="A7RTP8"/>
<feature type="non-terminal residue" evidence="2">
    <location>
        <position position="190"/>
    </location>
</feature>
<dbReference type="HOGENOM" id="CLU_040321_2_0_1"/>
<dbReference type="STRING" id="45351.A7RTP8"/>
<keyword evidence="1" id="KW-1133">Transmembrane helix</keyword>
<dbReference type="PhylomeDB" id="A7RTP8"/>
<dbReference type="Pfam" id="PF12400">
    <property type="entry name" value="STIMATE"/>
    <property type="match status" value="1"/>
</dbReference>
<sequence length="190" mass="22029">FGLFIQGILALVAFSTLLLKRYREPVCERRTFRIWFYDTSKQGVGAVVIHFANVFLAGMFSGDPCTWYFINFLLDSTAGLVIIYILISLTQVVVKLYSIDNLRFGEYGTPPRCSAWMGQCVLYTLVVIFEKITIALIVQLQFWESVREFILKPLKGHPKMEVAIVMLIVPFIFNAFMFWVVDNFLMRKKR</sequence>
<gene>
    <name evidence="2" type="ORF">NEMVEDRAFT_v1g93253</name>
</gene>
<dbReference type="InterPro" id="IPR022127">
    <property type="entry name" value="STIMATE/YPL162C"/>
</dbReference>
<reference evidence="2 3" key="1">
    <citation type="journal article" date="2007" name="Science">
        <title>Sea anemone genome reveals ancestral eumetazoan gene repertoire and genomic organization.</title>
        <authorList>
            <person name="Putnam N.H."/>
            <person name="Srivastava M."/>
            <person name="Hellsten U."/>
            <person name="Dirks B."/>
            <person name="Chapman J."/>
            <person name="Salamov A."/>
            <person name="Terry A."/>
            <person name="Shapiro H."/>
            <person name="Lindquist E."/>
            <person name="Kapitonov V.V."/>
            <person name="Jurka J."/>
            <person name="Genikhovich G."/>
            <person name="Grigoriev I.V."/>
            <person name="Lucas S.M."/>
            <person name="Steele R.E."/>
            <person name="Finnerty J.R."/>
            <person name="Technau U."/>
            <person name="Martindale M.Q."/>
            <person name="Rokhsar D.S."/>
        </authorList>
    </citation>
    <scope>NUCLEOTIDE SEQUENCE [LARGE SCALE GENOMIC DNA]</scope>
    <source>
        <strain evidence="3">CH2 X CH6</strain>
    </source>
</reference>
<evidence type="ECO:0000256" key="1">
    <source>
        <dbReference type="SAM" id="Phobius"/>
    </source>
</evidence>
<dbReference type="PANTHER" id="PTHR31735">
    <property type="entry name" value="VACUOLAR MEMBRANE PROTEIN YPL162C"/>
    <property type="match status" value="1"/>
</dbReference>
<feature type="non-terminal residue" evidence="2">
    <location>
        <position position="1"/>
    </location>
</feature>
<keyword evidence="1" id="KW-0812">Transmembrane</keyword>
<feature type="transmembrane region" description="Helical" evidence="1">
    <location>
        <begin position="120"/>
        <end position="142"/>
    </location>
</feature>
<evidence type="ECO:0000313" key="3">
    <source>
        <dbReference type="Proteomes" id="UP000001593"/>
    </source>
</evidence>
<dbReference type="EMBL" id="DS469538">
    <property type="protein sequence ID" value="EDO45065.1"/>
    <property type="molecule type" value="Genomic_DNA"/>
</dbReference>
<evidence type="ECO:0008006" key="4">
    <source>
        <dbReference type="Google" id="ProtNLM"/>
    </source>
</evidence>
<dbReference type="OrthoDB" id="431202at2759"/>
<feature type="transmembrane region" description="Helical" evidence="1">
    <location>
        <begin position="162"/>
        <end position="181"/>
    </location>
</feature>
<dbReference type="OMA" id="LNCFQYF"/>
<feature type="transmembrane region" description="Helical" evidence="1">
    <location>
        <begin position="6"/>
        <end position="22"/>
    </location>
</feature>
<evidence type="ECO:0000313" key="2">
    <source>
        <dbReference type="EMBL" id="EDO45065.1"/>
    </source>
</evidence>
<proteinExistence type="predicted"/>
<dbReference type="PANTHER" id="PTHR31735:SF1">
    <property type="entry name" value="VACUOLAR MEMBRANE PROTEIN YPL162C"/>
    <property type="match status" value="1"/>
</dbReference>
<dbReference type="AlphaFoldDB" id="A7RTP8"/>
<accession>A7RTP8</accession>
<name>A7RTP8_NEMVE</name>
<feature type="transmembrane region" description="Helical" evidence="1">
    <location>
        <begin position="81"/>
        <end position="99"/>
    </location>
</feature>
<keyword evidence="1" id="KW-0472">Membrane</keyword>
<dbReference type="eggNOG" id="ENOG502S1HE">
    <property type="taxonomic scope" value="Eukaryota"/>
</dbReference>
<keyword evidence="3" id="KW-1185">Reference proteome</keyword>
<dbReference type="KEGG" id="nve:5517092"/>
<feature type="transmembrane region" description="Helical" evidence="1">
    <location>
        <begin position="43"/>
        <end position="61"/>
    </location>
</feature>
<organism evidence="2 3">
    <name type="scientific">Nematostella vectensis</name>
    <name type="common">Starlet sea anemone</name>
    <dbReference type="NCBI Taxonomy" id="45351"/>
    <lineage>
        <taxon>Eukaryota</taxon>
        <taxon>Metazoa</taxon>
        <taxon>Cnidaria</taxon>
        <taxon>Anthozoa</taxon>
        <taxon>Hexacorallia</taxon>
        <taxon>Actiniaria</taxon>
        <taxon>Edwardsiidae</taxon>
        <taxon>Nematostella</taxon>
    </lineage>
</organism>
<dbReference type="GO" id="GO:0016020">
    <property type="term" value="C:membrane"/>
    <property type="evidence" value="ECO:0000318"/>
    <property type="project" value="GO_Central"/>
</dbReference>
<dbReference type="Proteomes" id="UP000001593">
    <property type="component" value="Unassembled WGS sequence"/>
</dbReference>